<keyword evidence="2" id="KW-0539">Nucleus</keyword>
<dbReference type="PANTHER" id="PTHR23138">
    <property type="entry name" value="RAN BINDING PROTEIN"/>
    <property type="match status" value="1"/>
</dbReference>
<keyword evidence="6" id="KW-1185">Reference proteome</keyword>
<feature type="domain" description="RanBD1" evidence="4">
    <location>
        <begin position="113"/>
        <end position="244"/>
    </location>
</feature>
<gene>
    <name evidence="5" type="ORF">LELG_01941</name>
</gene>
<feature type="compositionally biased region" description="Low complexity" evidence="3">
    <location>
        <begin position="100"/>
        <end position="111"/>
    </location>
</feature>
<evidence type="ECO:0000259" key="4">
    <source>
        <dbReference type="PROSITE" id="PS50196"/>
    </source>
</evidence>
<protein>
    <recommendedName>
        <fullName evidence="4">RanBD1 domain-containing protein</fullName>
    </recommendedName>
</protein>
<evidence type="ECO:0000256" key="1">
    <source>
        <dbReference type="ARBA" id="ARBA00004123"/>
    </source>
</evidence>
<organism evidence="5 6">
    <name type="scientific">Lodderomyces elongisporus (strain ATCC 11503 / CBS 2605 / JCM 1781 / NBRC 1676 / NRRL YB-4239)</name>
    <name type="common">Yeast</name>
    <name type="synonym">Saccharomyces elongisporus</name>
    <dbReference type="NCBI Taxonomy" id="379508"/>
    <lineage>
        <taxon>Eukaryota</taxon>
        <taxon>Fungi</taxon>
        <taxon>Dikarya</taxon>
        <taxon>Ascomycota</taxon>
        <taxon>Saccharomycotina</taxon>
        <taxon>Pichiomycetes</taxon>
        <taxon>Debaryomycetaceae</taxon>
        <taxon>Candida/Lodderomyces clade</taxon>
        <taxon>Lodderomyces</taxon>
    </lineage>
</organism>
<dbReference type="KEGG" id="lel:PVL30_001914"/>
<accession>A5DX54</accession>
<dbReference type="InterPro" id="IPR000156">
    <property type="entry name" value="Ran_bind_dom"/>
</dbReference>
<comment type="subcellular location">
    <subcellularLocation>
        <location evidence="1">Nucleus</location>
    </subcellularLocation>
</comment>
<dbReference type="Gene3D" id="2.30.29.30">
    <property type="entry name" value="Pleckstrin-homology domain (PH domain)/Phosphotyrosine-binding domain (PTB)"/>
    <property type="match status" value="1"/>
</dbReference>
<dbReference type="GeneID" id="5233752"/>
<evidence type="ECO:0000256" key="2">
    <source>
        <dbReference type="ARBA" id="ARBA00023242"/>
    </source>
</evidence>
<dbReference type="GO" id="GO:0006607">
    <property type="term" value="P:NLS-bearing protein import into nucleus"/>
    <property type="evidence" value="ECO:0007669"/>
    <property type="project" value="TreeGrafter"/>
</dbReference>
<dbReference type="PROSITE" id="PS50196">
    <property type="entry name" value="RANBD1"/>
    <property type="match status" value="1"/>
</dbReference>
<dbReference type="OrthoDB" id="411251at2759"/>
<feature type="compositionally biased region" description="Polar residues" evidence="3">
    <location>
        <begin position="83"/>
        <end position="94"/>
    </location>
</feature>
<dbReference type="AlphaFoldDB" id="A5DX54"/>
<dbReference type="eggNOG" id="KOG0864">
    <property type="taxonomic scope" value="Eukaryota"/>
</dbReference>
<dbReference type="SMART" id="SM00160">
    <property type="entry name" value="RanBD"/>
    <property type="match status" value="1"/>
</dbReference>
<evidence type="ECO:0000256" key="3">
    <source>
        <dbReference type="SAM" id="MobiDB-lite"/>
    </source>
</evidence>
<dbReference type="STRING" id="379508.A5DX54"/>
<dbReference type="InterPro" id="IPR011993">
    <property type="entry name" value="PH-like_dom_sf"/>
</dbReference>
<reference evidence="5 6" key="1">
    <citation type="journal article" date="2009" name="Nature">
        <title>Evolution of pathogenicity and sexual reproduction in eight Candida genomes.</title>
        <authorList>
            <person name="Butler G."/>
            <person name="Rasmussen M.D."/>
            <person name="Lin M.F."/>
            <person name="Santos M.A."/>
            <person name="Sakthikumar S."/>
            <person name="Munro C.A."/>
            <person name="Rheinbay E."/>
            <person name="Grabherr M."/>
            <person name="Forche A."/>
            <person name="Reedy J.L."/>
            <person name="Agrafioti I."/>
            <person name="Arnaud M.B."/>
            <person name="Bates S."/>
            <person name="Brown A.J."/>
            <person name="Brunke S."/>
            <person name="Costanzo M.C."/>
            <person name="Fitzpatrick D.A."/>
            <person name="de Groot P.W."/>
            <person name="Harris D."/>
            <person name="Hoyer L.L."/>
            <person name="Hube B."/>
            <person name="Klis F.M."/>
            <person name="Kodira C."/>
            <person name="Lennard N."/>
            <person name="Logue M.E."/>
            <person name="Martin R."/>
            <person name="Neiman A.M."/>
            <person name="Nikolaou E."/>
            <person name="Quail M.A."/>
            <person name="Quinn J."/>
            <person name="Santos M.C."/>
            <person name="Schmitzberger F.F."/>
            <person name="Sherlock G."/>
            <person name="Shah P."/>
            <person name="Silverstein K.A."/>
            <person name="Skrzypek M.S."/>
            <person name="Soll D."/>
            <person name="Staggs R."/>
            <person name="Stansfield I."/>
            <person name="Stumpf M.P."/>
            <person name="Sudbery P.E."/>
            <person name="Srikantha T."/>
            <person name="Zeng Q."/>
            <person name="Berman J."/>
            <person name="Berriman M."/>
            <person name="Heitman J."/>
            <person name="Gow N.A."/>
            <person name="Lorenz M.C."/>
            <person name="Birren B.W."/>
            <person name="Kellis M."/>
            <person name="Cuomo C.A."/>
        </authorList>
    </citation>
    <scope>NUCLEOTIDE SEQUENCE [LARGE SCALE GENOMIC DNA]</scope>
    <source>
        <strain evidence="6">ATCC 11503 / BCRC 21390 / CBS 2605 / JCM 1781 / NBRC 1676 / NRRL YB-4239</strain>
    </source>
</reference>
<evidence type="ECO:0000313" key="6">
    <source>
        <dbReference type="Proteomes" id="UP000001996"/>
    </source>
</evidence>
<name>A5DX54_LODEL</name>
<feature type="region of interest" description="Disordered" evidence="3">
    <location>
        <begin position="71"/>
        <end position="127"/>
    </location>
</feature>
<dbReference type="HOGENOM" id="CLU_1375162_0_0_1"/>
<dbReference type="PANTHER" id="PTHR23138:SF142">
    <property type="entry name" value="RAN-BINDING PROTEIN 3B-RELATED"/>
    <property type="match status" value="1"/>
</dbReference>
<proteinExistence type="predicted"/>
<dbReference type="Pfam" id="PF00638">
    <property type="entry name" value="Ran_BP1"/>
    <property type="match status" value="1"/>
</dbReference>
<dbReference type="Proteomes" id="UP000001996">
    <property type="component" value="Unassembled WGS sequence"/>
</dbReference>
<dbReference type="OMA" id="NQSKRDA"/>
<evidence type="ECO:0000313" key="5">
    <source>
        <dbReference type="EMBL" id="EDK43763.1"/>
    </source>
</evidence>
<dbReference type="GO" id="GO:0005634">
    <property type="term" value="C:nucleus"/>
    <property type="evidence" value="ECO:0007669"/>
    <property type="project" value="UniProtKB-SubCell"/>
</dbReference>
<feature type="region of interest" description="Disordered" evidence="3">
    <location>
        <begin position="1"/>
        <end position="43"/>
    </location>
</feature>
<feature type="compositionally biased region" description="Low complexity" evidence="3">
    <location>
        <begin position="9"/>
        <end position="26"/>
    </location>
</feature>
<dbReference type="InterPro" id="IPR045255">
    <property type="entry name" value="RanBP1-like"/>
</dbReference>
<dbReference type="SUPFAM" id="SSF50729">
    <property type="entry name" value="PH domain-like"/>
    <property type="match status" value="1"/>
</dbReference>
<dbReference type="InParanoid" id="A5DX54"/>
<sequence length="244" mass="26813">MAKFSPNNSDSTTSSTTGSTLTSKTTNPKSPASKPAFGFGSGSTFGNKSRFGNAFQESLKLKSFLDADSTEATLESKNDTKSENAPSLSGSGSVDNKPESQTSTTTKQFQQVDLNPVEQTTGEEDEKSLFTSNAKLFELELSKISEGWRERGVGPLHLNQSKRDAKQVRIVMRSQGLLRVILNYRIVKNTEVMRGLEASLAPGKYLRLNSLNSEGKPIQYLVKFANEKLRDELVSKIDELKTEM</sequence>
<dbReference type="EMBL" id="CH981525">
    <property type="protein sequence ID" value="EDK43763.1"/>
    <property type="molecule type" value="Genomic_DNA"/>
</dbReference>
<dbReference type="VEuPathDB" id="FungiDB:LELG_01941"/>